<sequence>MTGVDSYRVNQLVQELFADPANLEAFANDREALYDRYGLSREQRAAIDAGGQEALTGAGLHPVLQMHHFMATNPAAPDFVSIKAYRGLVKGHG</sequence>
<dbReference type="SUPFAM" id="SSF48076">
    <property type="entry name" value="LigA subunit of an aromatic-ring-opening dioxygenase LigAB"/>
    <property type="match status" value="1"/>
</dbReference>
<evidence type="ECO:0000313" key="3">
    <source>
        <dbReference type="Proteomes" id="UP000218323"/>
    </source>
</evidence>
<dbReference type="EMBL" id="NWVC01000013">
    <property type="protein sequence ID" value="PCG13098.1"/>
    <property type="molecule type" value="Genomic_DNA"/>
</dbReference>
<dbReference type="Proteomes" id="UP000218323">
    <property type="component" value="Unassembled WGS sequence"/>
</dbReference>
<evidence type="ECO:0000259" key="1">
    <source>
        <dbReference type="Pfam" id="PF07746"/>
    </source>
</evidence>
<dbReference type="AlphaFoldDB" id="A0A2A4I4S3"/>
<dbReference type="Pfam" id="PF07746">
    <property type="entry name" value="LigA"/>
    <property type="match status" value="1"/>
</dbReference>
<protein>
    <submittedName>
        <fullName evidence="2">Subunit of meta cleavage enzyme</fullName>
    </submittedName>
</protein>
<dbReference type="Gene3D" id="1.10.700.10">
    <property type="entry name" value="Dioxygenase LigAB, LigA subunit"/>
    <property type="match status" value="1"/>
</dbReference>
<evidence type="ECO:0000313" key="2">
    <source>
        <dbReference type="EMBL" id="PCG13098.1"/>
    </source>
</evidence>
<gene>
    <name evidence="2" type="ORF">COA07_16450</name>
</gene>
<comment type="caution">
    <text evidence="2">The sequence shown here is derived from an EMBL/GenBank/DDBJ whole genome shotgun (WGS) entry which is preliminary data.</text>
</comment>
<dbReference type="InterPro" id="IPR036622">
    <property type="entry name" value="LigA_sf"/>
</dbReference>
<dbReference type="InterPro" id="IPR011986">
    <property type="entry name" value="Xdiol_dOase_LigA"/>
</dbReference>
<proteinExistence type="predicted"/>
<keyword evidence="3" id="KW-1185">Reference proteome</keyword>
<accession>A0A2A4I4S3</accession>
<name>A0A2A4I4S3_9SPHN</name>
<organism evidence="2 3">
    <name type="scientific">Sphingomonas adhaesiva</name>
    <dbReference type="NCBI Taxonomy" id="28212"/>
    <lineage>
        <taxon>Bacteria</taxon>
        <taxon>Pseudomonadati</taxon>
        <taxon>Pseudomonadota</taxon>
        <taxon>Alphaproteobacteria</taxon>
        <taxon>Sphingomonadales</taxon>
        <taxon>Sphingomonadaceae</taxon>
        <taxon>Sphingomonas</taxon>
    </lineage>
</organism>
<dbReference type="RefSeq" id="WP_011607920.1">
    <property type="nucleotide sequence ID" value="NZ_NWVC01000013.1"/>
</dbReference>
<reference evidence="2 3" key="1">
    <citation type="submission" date="2017-09" db="EMBL/GenBank/DDBJ databases">
        <title>Sphingomonas adhaesiva DSM 7418, whole genome shotgun sequence.</title>
        <authorList>
            <person name="Feng G."/>
            <person name="Zhu H."/>
        </authorList>
    </citation>
    <scope>NUCLEOTIDE SEQUENCE [LARGE SCALE GENOMIC DNA]</scope>
    <source>
        <strain evidence="2 3">DSM 7418</strain>
    </source>
</reference>
<feature type="domain" description="Extradiol ring-cleavage dioxygenase LigAB LigA subunit" evidence="1">
    <location>
        <begin position="10"/>
        <end position="60"/>
    </location>
</feature>